<dbReference type="CDD" id="cd10017">
    <property type="entry name" value="B3_DNA"/>
    <property type="match status" value="2"/>
</dbReference>
<dbReference type="PANTHER" id="PTHR31920">
    <property type="entry name" value="B3 DOMAIN-CONTAINING"/>
    <property type="match status" value="1"/>
</dbReference>
<evidence type="ECO:0000313" key="7">
    <source>
        <dbReference type="EMBL" id="CAL1408818.1"/>
    </source>
</evidence>
<dbReference type="InterPro" id="IPR003340">
    <property type="entry name" value="B3_DNA-bd"/>
</dbReference>
<dbReference type="Proteomes" id="UP001497516">
    <property type="component" value="Chromosome 8"/>
</dbReference>
<name>A0AAV2GGH9_9ROSI</name>
<feature type="domain" description="TF-B3" evidence="6">
    <location>
        <begin position="21"/>
        <end position="114"/>
    </location>
</feature>
<evidence type="ECO:0000256" key="5">
    <source>
        <dbReference type="ARBA" id="ARBA00023242"/>
    </source>
</evidence>
<evidence type="ECO:0000256" key="3">
    <source>
        <dbReference type="ARBA" id="ARBA00023125"/>
    </source>
</evidence>
<evidence type="ECO:0000256" key="1">
    <source>
        <dbReference type="ARBA" id="ARBA00004123"/>
    </source>
</evidence>
<dbReference type="Gene3D" id="2.40.330.10">
    <property type="entry name" value="DNA-binding pseudobarrel domain"/>
    <property type="match status" value="2"/>
</dbReference>
<dbReference type="PROSITE" id="PS50863">
    <property type="entry name" value="B3"/>
    <property type="match status" value="2"/>
</dbReference>
<evidence type="ECO:0000259" key="6">
    <source>
        <dbReference type="PROSITE" id="PS50863"/>
    </source>
</evidence>
<dbReference type="PANTHER" id="PTHR31920:SF138">
    <property type="entry name" value="TF-B3 DOMAIN-CONTAINING PROTEIN"/>
    <property type="match status" value="1"/>
</dbReference>
<dbReference type="InterPro" id="IPR015300">
    <property type="entry name" value="DNA-bd_pseudobarrel_sf"/>
</dbReference>
<dbReference type="GO" id="GO:0003677">
    <property type="term" value="F:DNA binding"/>
    <property type="evidence" value="ECO:0007669"/>
    <property type="project" value="UniProtKB-KW"/>
</dbReference>
<dbReference type="AlphaFoldDB" id="A0AAV2GGH9"/>
<keyword evidence="2" id="KW-0805">Transcription regulation</keyword>
<gene>
    <name evidence="7" type="ORF">LTRI10_LOCUS48382</name>
</gene>
<keyword evidence="4" id="KW-0804">Transcription</keyword>
<dbReference type="EMBL" id="OZ034821">
    <property type="protein sequence ID" value="CAL1408818.1"/>
    <property type="molecule type" value="Genomic_DNA"/>
</dbReference>
<dbReference type="Pfam" id="PF02362">
    <property type="entry name" value="B3"/>
    <property type="match status" value="2"/>
</dbReference>
<keyword evidence="8" id="KW-1185">Reference proteome</keyword>
<dbReference type="SMART" id="SM01019">
    <property type="entry name" value="B3"/>
    <property type="match status" value="2"/>
</dbReference>
<keyword evidence="3" id="KW-0238">DNA-binding</keyword>
<proteinExistence type="predicted"/>
<organism evidence="7 8">
    <name type="scientific">Linum trigynum</name>
    <dbReference type="NCBI Taxonomy" id="586398"/>
    <lineage>
        <taxon>Eukaryota</taxon>
        <taxon>Viridiplantae</taxon>
        <taxon>Streptophyta</taxon>
        <taxon>Embryophyta</taxon>
        <taxon>Tracheophyta</taxon>
        <taxon>Spermatophyta</taxon>
        <taxon>Magnoliopsida</taxon>
        <taxon>eudicotyledons</taxon>
        <taxon>Gunneridae</taxon>
        <taxon>Pentapetalae</taxon>
        <taxon>rosids</taxon>
        <taxon>fabids</taxon>
        <taxon>Malpighiales</taxon>
        <taxon>Linaceae</taxon>
        <taxon>Linum</taxon>
    </lineage>
</organism>
<dbReference type="InterPro" id="IPR050655">
    <property type="entry name" value="Plant_B3_domain"/>
</dbReference>
<reference evidence="7 8" key="1">
    <citation type="submission" date="2024-04" db="EMBL/GenBank/DDBJ databases">
        <authorList>
            <person name="Fracassetti M."/>
        </authorList>
    </citation>
    <scope>NUCLEOTIDE SEQUENCE [LARGE SCALE GENOMIC DNA]</scope>
</reference>
<evidence type="ECO:0000313" key="8">
    <source>
        <dbReference type="Proteomes" id="UP001497516"/>
    </source>
</evidence>
<comment type="subcellular location">
    <subcellularLocation>
        <location evidence="1">Nucleus</location>
    </subcellularLocation>
</comment>
<keyword evidence="5" id="KW-0539">Nucleus</keyword>
<dbReference type="GO" id="GO:0005634">
    <property type="term" value="C:nucleus"/>
    <property type="evidence" value="ECO:0007669"/>
    <property type="project" value="UniProtKB-SubCell"/>
</dbReference>
<evidence type="ECO:0000256" key="4">
    <source>
        <dbReference type="ARBA" id="ARBA00023163"/>
    </source>
</evidence>
<dbReference type="SUPFAM" id="SSF101936">
    <property type="entry name" value="DNA-binding pseudobarrel domain"/>
    <property type="match status" value="2"/>
</dbReference>
<protein>
    <recommendedName>
        <fullName evidence="6">TF-B3 domain-containing protein</fullName>
    </recommendedName>
</protein>
<sequence length="283" mass="31750">MTSTGERRRDNTGGSLVAGTRFFKIILQSTLRDRKLLIPGKFVGNGDEGLPKSAILKVPSGATWAVDVVRDEIGVWFSNGWGEFAEFHSLEFGHFLVFEYEGCSRFSVVICDKTAVEIAYPIPRTCEANVEGIGDCFDTRTRKKSKSLIEVSQRQVKSKKKMRMGGSISDGIPESRRASSISPSFFITISQYMERYASVPIDFVIKHMKLEKSTVMVYGEDGLGPWCLSFVFRPDSKPRRGRGRGFFCGGWSAFCNRNSLKLGDVCRFKLISSNKMEVTIQRN</sequence>
<feature type="domain" description="TF-B3" evidence="6">
    <location>
        <begin position="182"/>
        <end position="283"/>
    </location>
</feature>
<accession>A0AAV2GGH9</accession>
<evidence type="ECO:0000256" key="2">
    <source>
        <dbReference type="ARBA" id="ARBA00023015"/>
    </source>
</evidence>